<dbReference type="STRING" id="1889.SAM40697_2978"/>
<feature type="region of interest" description="Disordered" evidence="1">
    <location>
        <begin position="96"/>
        <end position="117"/>
    </location>
</feature>
<organism evidence="2 3">
    <name type="scientific">Streptomyces ambofaciens (strain ATCC 23877 / 3486 / DSM 40053 / JCM 4204 / NBRC 12836 / NRRL B-2516)</name>
    <dbReference type="NCBI Taxonomy" id="278992"/>
    <lineage>
        <taxon>Bacteria</taxon>
        <taxon>Bacillati</taxon>
        <taxon>Actinomycetota</taxon>
        <taxon>Actinomycetes</taxon>
        <taxon>Kitasatosporales</taxon>
        <taxon>Streptomycetaceae</taxon>
        <taxon>Streptomyces</taxon>
    </lineage>
</organism>
<dbReference type="Proteomes" id="UP000061018">
    <property type="component" value="Chromosome"/>
</dbReference>
<dbReference type="KEGG" id="samb:SAM23877_3277"/>
<evidence type="ECO:0000256" key="1">
    <source>
        <dbReference type="SAM" id="MobiDB-lite"/>
    </source>
</evidence>
<evidence type="ECO:0000313" key="3">
    <source>
        <dbReference type="Proteomes" id="UP000061018"/>
    </source>
</evidence>
<proteinExistence type="predicted"/>
<dbReference type="AlphaFoldDB" id="A0A0K2ATJ0"/>
<accession>A0A0K2ATJ0</accession>
<sequence>MPTPGAGHAASPSLALAARMFAVAMTFIDQTIVRDVTEAITGNADTRAPTGDGALATTVREAMPDIRRDFAEADQWVFYAMAVALALGYCCALRHPGGRAATPSTRAADAAADEDRG</sequence>
<name>A0A0K2ATJ0_STRA7</name>
<feature type="compositionally biased region" description="Low complexity" evidence="1">
    <location>
        <begin position="99"/>
        <end position="110"/>
    </location>
</feature>
<evidence type="ECO:0000313" key="2">
    <source>
        <dbReference type="EMBL" id="AKZ56324.1"/>
    </source>
</evidence>
<protein>
    <submittedName>
        <fullName evidence="2">Export protein</fullName>
    </submittedName>
</protein>
<gene>
    <name evidence="2" type="ORF">SAM23877_3277</name>
</gene>
<dbReference type="EMBL" id="CP012382">
    <property type="protein sequence ID" value="AKZ56324.1"/>
    <property type="molecule type" value="Genomic_DNA"/>
</dbReference>
<reference evidence="3" key="1">
    <citation type="journal article" date="2015" name="J. Biotechnol.">
        <title>Complete genome sequence of Streptomyces ambofaciens ATCC 23877, the spiramycin producer.</title>
        <authorList>
            <person name="Thibessard A."/>
            <person name="Haas D."/>
            <person name="Gerbaud C."/>
            <person name="Aigle B."/>
            <person name="Lautru S."/>
            <person name="Pernodet J.L."/>
            <person name="Leblond P."/>
        </authorList>
    </citation>
    <scope>NUCLEOTIDE SEQUENCE [LARGE SCALE GENOMIC DNA]</scope>
    <source>
        <strain evidence="3">ATCC 23877 / 3486 / DSM 40053 / JCM 4204 / NBRC 12836 / NRRL B-2516</strain>
    </source>
</reference>